<name>A0ABZ0U333_9FIRM</name>
<dbReference type="Pfam" id="PF14903">
    <property type="entry name" value="WG_beta_rep"/>
    <property type="match status" value="8"/>
</dbReference>
<dbReference type="RefSeq" id="WP_167333823.1">
    <property type="nucleotide sequence ID" value="NZ_CP139957.1"/>
</dbReference>
<dbReference type="InterPro" id="IPR032774">
    <property type="entry name" value="WG_beta_rep"/>
</dbReference>
<keyword evidence="2" id="KW-1185">Reference proteome</keyword>
<protein>
    <submittedName>
        <fullName evidence="1">WG repeat-containing protein</fullName>
    </submittedName>
</protein>
<evidence type="ECO:0000313" key="1">
    <source>
        <dbReference type="EMBL" id="WPX09497.1"/>
    </source>
</evidence>
<sequence>MIEPKFEGGLIWINSNIGIYSSDGKCGIFDAKSLKILIPAKYKEVDYFFSDNLVKVNYRDKYGFVDKKTGKEIVAPKYDYIDEHNNNFENLAPVLINNKWGLISKITGKEVLPVKYDYDSFRSGFTDFRGNYLIEVRLNSKVGYVNKNGLEVIKPIYDERYDEIRVRGIGEENIATVAFDGLFGFIDIMSGKTLIKPKYYYAGIFSEGLAPVSDLNSWFFIDKSGKVAVKLPYDRTKMGFVDSFHEGLAAFRIGWNNPKWGFFDRKGNIAIKPKYEDVKAFNAGLAPVKVNGKWGFIDKTGKEVFKPQYDEIKFFDDLFGNNNVLIMVRAKDKWGIINRKTRKEVKPIYNEIKCISNSIAMVGIAQQGKIKYGFVDINTGQETVSPKYDDVDYYSSYSNENKFVKVKISNKWGLVDKKSGKEILTPKYDYIGEVSEGLIPICVNRKWGFVDINGNEVVKAKYELVEDFKEGLAAVRIDGKWGFVDKIGNEIIKPVYDNVESFKKGFSLVTTDDGYYFVDKTGKKVSKLKIDFNYTIKPIEYSTEWDYVVYKDGKFGFLKIQTN</sequence>
<evidence type="ECO:0000313" key="2">
    <source>
        <dbReference type="Proteomes" id="UP001322744"/>
    </source>
</evidence>
<reference evidence="1 2" key="1">
    <citation type="submission" date="2023-12" db="EMBL/GenBank/DDBJ databases">
        <authorList>
            <person name="Manesh M.J.H."/>
            <person name="Bing R.G."/>
            <person name="Willard D.J."/>
            <person name="Kelly R.M."/>
        </authorList>
    </citation>
    <scope>NUCLEOTIDE SEQUENCE [LARGE SCALE GENOMIC DNA]</scope>
    <source>
        <strain evidence="1 2">DSM 8977</strain>
    </source>
</reference>
<dbReference type="PANTHER" id="PTHR37841">
    <property type="entry name" value="GLR2918 PROTEIN"/>
    <property type="match status" value="1"/>
</dbReference>
<gene>
    <name evidence="1" type="ORF">SOJ16_000709</name>
</gene>
<dbReference type="PANTHER" id="PTHR37841:SF1">
    <property type="entry name" value="DUF3298 DOMAIN-CONTAINING PROTEIN"/>
    <property type="match status" value="1"/>
</dbReference>
<dbReference type="Proteomes" id="UP001322744">
    <property type="component" value="Chromosome"/>
</dbReference>
<organism evidence="1 2">
    <name type="scientific">Anaerocellum danielii</name>
    <dbReference type="NCBI Taxonomy" id="1387557"/>
    <lineage>
        <taxon>Bacteria</taxon>
        <taxon>Bacillati</taxon>
        <taxon>Bacillota</taxon>
        <taxon>Bacillota incertae sedis</taxon>
        <taxon>Caldicellulosiruptorales</taxon>
        <taxon>Caldicellulosiruptoraceae</taxon>
        <taxon>Anaerocellum</taxon>
    </lineage>
</organism>
<proteinExistence type="predicted"/>
<dbReference type="EMBL" id="CP139957">
    <property type="protein sequence ID" value="WPX09497.1"/>
    <property type="molecule type" value="Genomic_DNA"/>
</dbReference>
<dbReference type="SUPFAM" id="SSF69360">
    <property type="entry name" value="Cell wall binding repeat"/>
    <property type="match status" value="1"/>
</dbReference>
<accession>A0ABZ0U333</accession>